<dbReference type="GO" id="GO:0005737">
    <property type="term" value="C:cytoplasm"/>
    <property type="evidence" value="ECO:0007669"/>
    <property type="project" value="UniProtKB-SubCell"/>
</dbReference>
<comment type="pathway">
    <text evidence="5">Cofactor biosynthesis; coenzyme A biosynthesis; CoA from (R)-pantothenate: step 5/5.</text>
</comment>
<evidence type="ECO:0000256" key="6">
    <source>
        <dbReference type="NCBIfam" id="TIGR00152"/>
    </source>
</evidence>
<dbReference type="Gene3D" id="3.40.50.300">
    <property type="entry name" value="P-loop containing nucleotide triphosphate hydrolases"/>
    <property type="match status" value="1"/>
</dbReference>
<dbReference type="EC" id="2.7.1.24" evidence="5 6"/>
<dbReference type="CDD" id="cd02022">
    <property type="entry name" value="DPCK"/>
    <property type="match status" value="1"/>
</dbReference>
<dbReference type="HAMAP" id="MF_00376">
    <property type="entry name" value="Dephospho_CoA_kinase"/>
    <property type="match status" value="1"/>
</dbReference>
<dbReference type="GO" id="GO:0015937">
    <property type="term" value="P:coenzyme A biosynthetic process"/>
    <property type="evidence" value="ECO:0007669"/>
    <property type="project" value="UniProtKB-UniRule"/>
</dbReference>
<keyword evidence="3 5" id="KW-0067">ATP-binding</keyword>
<dbReference type="UniPathway" id="UPA00241">
    <property type="reaction ID" value="UER00356"/>
</dbReference>
<keyword evidence="5 7" id="KW-0418">Kinase</keyword>
<dbReference type="InterPro" id="IPR001977">
    <property type="entry name" value="Depp_CoAkinase"/>
</dbReference>
<dbReference type="Proteomes" id="UP000199580">
    <property type="component" value="Unassembled WGS sequence"/>
</dbReference>
<dbReference type="SUPFAM" id="SSF52540">
    <property type="entry name" value="P-loop containing nucleoside triphosphate hydrolases"/>
    <property type="match status" value="1"/>
</dbReference>
<evidence type="ECO:0000313" key="7">
    <source>
        <dbReference type="EMBL" id="SDJ76008.1"/>
    </source>
</evidence>
<dbReference type="GO" id="GO:0004140">
    <property type="term" value="F:dephospho-CoA kinase activity"/>
    <property type="evidence" value="ECO:0007669"/>
    <property type="project" value="UniProtKB-UniRule"/>
</dbReference>
<name>A0A1G8WCK7_9FLAO</name>
<sequence length="196" mass="22316">MTKIIGLTGGIGSGKTTVASYFSEFGIPVYIADDEARKLTELPETLAQIRNKIGSEAFNENSLVREKLAAVVFNDPEKLKQLNAIIHPLVKQHFDNWLKNHSNARFVIKETAILFESGSYLDCDVIITVTAPLELRIERVLKRDKTTRENILNRINNQWTDERRISKSDYTIDNTDLTKTKNQAIDLLKKLTIQQN</sequence>
<dbReference type="GO" id="GO:0005524">
    <property type="term" value="F:ATP binding"/>
    <property type="evidence" value="ECO:0007669"/>
    <property type="project" value="UniProtKB-UniRule"/>
</dbReference>
<comment type="catalytic activity">
    <reaction evidence="5">
        <text>3'-dephospho-CoA + ATP = ADP + CoA + H(+)</text>
        <dbReference type="Rhea" id="RHEA:18245"/>
        <dbReference type="ChEBI" id="CHEBI:15378"/>
        <dbReference type="ChEBI" id="CHEBI:30616"/>
        <dbReference type="ChEBI" id="CHEBI:57287"/>
        <dbReference type="ChEBI" id="CHEBI:57328"/>
        <dbReference type="ChEBI" id="CHEBI:456216"/>
        <dbReference type="EC" id="2.7.1.24"/>
    </reaction>
</comment>
<comment type="function">
    <text evidence="5">Catalyzes the phosphorylation of the 3'-hydroxyl group of dephosphocoenzyme A to form coenzyme A.</text>
</comment>
<protein>
    <recommendedName>
        <fullName evidence="5 6">Dephospho-CoA kinase</fullName>
        <ecNumber evidence="5 6">2.7.1.24</ecNumber>
    </recommendedName>
    <alternativeName>
        <fullName evidence="5">Dephosphocoenzyme A kinase</fullName>
    </alternativeName>
</protein>
<dbReference type="NCBIfam" id="TIGR00152">
    <property type="entry name" value="dephospho-CoA kinase"/>
    <property type="match status" value="1"/>
</dbReference>
<feature type="binding site" evidence="5">
    <location>
        <begin position="12"/>
        <end position="17"/>
    </location>
    <ligand>
        <name>ATP</name>
        <dbReference type="ChEBI" id="CHEBI:30616"/>
    </ligand>
</feature>
<dbReference type="STRING" id="1128970.SAMN04487935_1755"/>
<dbReference type="PANTHER" id="PTHR10695:SF46">
    <property type="entry name" value="BIFUNCTIONAL COENZYME A SYNTHASE-RELATED"/>
    <property type="match status" value="1"/>
</dbReference>
<evidence type="ECO:0000313" key="8">
    <source>
        <dbReference type="Proteomes" id="UP000199580"/>
    </source>
</evidence>
<evidence type="ECO:0000256" key="2">
    <source>
        <dbReference type="ARBA" id="ARBA00022741"/>
    </source>
</evidence>
<dbReference type="AlphaFoldDB" id="A0A1G8WCK7"/>
<evidence type="ECO:0000256" key="1">
    <source>
        <dbReference type="ARBA" id="ARBA00009018"/>
    </source>
</evidence>
<evidence type="ECO:0000256" key="4">
    <source>
        <dbReference type="ARBA" id="ARBA00022993"/>
    </source>
</evidence>
<proteinExistence type="inferred from homology"/>
<dbReference type="PROSITE" id="PS51219">
    <property type="entry name" value="DPCK"/>
    <property type="match status" value="1"/>
</dbReference>
<keyword evidence="5" id="KW-0963">Cytoplasm</keyword>
<keyword evidence="5" id="KW-0808">Transferase</keyword>
<dbReference type="OrthoDB" id="9812943at2"/>
<reference evidence="7 8" key="1">
    <citation type="submission" date="2016-10" db="EMBL/GenBank/DDBJ databases">
        <authorList>
            <person name="de Groot N.N."/>
        </authorList>
    </citation>
    <scope>NUCLEOTIDE SEQUENCE [LARGE SCALE GENOMIC DNA]</scope>
    <source>
        <strain evidence="7 8">CGMCC 1.10076</strain>
    </source>
</reference>
<evidence type="ECO:0000256" key="5">
    <source>
        <dbReference type="HAMAP-Rule" id="MF_00376"/>
    </source>
</evidence>
<dbReference type="EMBL" id="FNEZ01000002">
    <property type="protein sequence ID" value="SDJ76008.1"/>
    <property type="molecule type" value="Genomic_DNA"/>
</dbReference>
<comment type="similarity">
    <text evidence="1 5">Belongs to the CoaE family.</text>
</comment>
<keyword evidence="2 5" id="KW-0547">Nucleotide-binding</keyword>
<keyword evidence="4 5" id="KW-0173">Coenzyme A biosynthesis</keyword>
<accession>A0A1G8WCK7</accession>
<comment type="subcellular location">
    <subcellularLocation>
        <location evidence="5">Cytoplasm</location>
    </subcellularLocation>
</comment>
<organism evidence="7 8">
    <name type="scientific">Flavobacterium noncentrifugens</name>
    <dbReference type="NCBI Taxonomy" id="1128970"/>
    <lineage>
        <taxon>Bacteria</taxon>
        <taxon>Pseudomonadati</taxon>
        <taxon>Bacteroidota</taxon>
        <taxon>Flavobacteriia</taxon>
        <taxon>Flavobacteriales</taxon>
        <taxon>Flavobacteriaceae</taxon>
        <taxon>Flavobacterium</taxon>
    </lineage>
</organism>
<dbReference type="InterPro" id="IPR027417">
    <property type="entry name" value="P-loop_NTPase"/>
</dbReference>
<gene>
    <name evidence="5" type="primary">coaE</name>
    <name evidence="7" type="ORF">SAMN04487935_1755</name>
</gene>
<dbReference type="PRINTS" id="PR00988">
    <property type="entry name" value="URIDINKINASE"/>
</dbReference>
<keyword evidence="8" id="KW-1185">Reference proteome</keyword>
<evidence type="ECO:0000256" key="3">
    <source>
        <dbReference type="ARBA" id="ARBA00022840"/>
    </source>
</evidence>
<dbReference type="Pfam" id="PF01121">
    <property type="entry name" value="CoaE"/>
    <property type="match status" value="1"/>
</dbReference>
<dbReference type="RefSeq" id="WP_091393921.1">
    <property type="nucleotide sequence ID" value="NZ_BKAI01000003.1"/>
</dbReference>
<dbReference type="PANTHER" id="PTHR10695">
    <property type="entry name" value="DEPHOSPHO-COA KINASE-RELATED"/>
    <property type="match status" value="1"/>
</dbReference>